<keyword evidence="4" id="KW-0121">Carboxypeptidase</keyword>
<dbReference type="InterPro" id="IPR001967">
    <property type="entry name" value="Peptidase_S11_N"/>
</dbReference>
<evidence type="ECO:0000259" key="3">
    <source>
        <dbReference type="Pfam" id="PF00768"/>
    </source>
</evidence>
<keyword evidence="2" id="KW-0732">Signal</keyword>
<accession>A0A0F7X2J0</accession>
<dbReference type="EMBL" id="LN847051">
    <property type="protein sequence ID" value="CRI42792.1"/>
    <property type="molecule type" value="Genomic_DNA"/>
</dbReference>
<reference evidence="4" key="1">
    <citation type="submission" date="2015-05" db="EMBL/GenBank/DDBJ databases">
        <authorList>
            <person name="Rattei Thomas"/>
        </authorList>
    </citation>
    <scope>NUCLEOTIDE SEQUENCE</scope>
    <source>
        <strain evidence="4">DC9</strain>
    </source>
</reference>
<dbReference type="GO" id="GO:0006508">
    <property type="term" value="P:proteolysis"/>
    <property type="evidence" value="ECO:0007669"/>
    <property type="project" value="InterPro"/>
</dbReference>
<keyword evidence="4" id="KW-0378">Hydrolase</keyword>
<proteinExistence type="predicted"/>
<dbReference type="Gene3D" id="3.40.710.10">
    <property type="entry name" value="DD-peptidase/beta-lactamase superfamily"/>
    <property type="match status" value="1"/>
</dbReference>
<feature type="signal peptide" evidence="2">
    <location>
        <begin position="1"/>
        <end position="24"/>
    </location>
</feature>
<dbReference type="SUPFAM" id="SSF56601">
    <property type="entry name" value="beta-lactamase/transpeptidase-like"/>
    <property type="match status" value="1"/>
</dbReference>
<dbReference type="Pfam" id="PF00768">
    <property type="entry name" value="Peptidase_S11"/>
    <property type="match status" value="1"/>
</dbReference>
<dbReference type="InterPro" id="IPR012338">
    <property type="entry name" value="Beta-lactam/transpept-like"/>
</dbReference>
<keyword evidence="4" id="KW-0645">Protease</keyword>
<organism evidence="4">
    <name type="scientific">Chlamydia pneumoniae</name>
    <name type="common">Chlamydophila pneumoniae</name>
    <dbReference type="NCBI Taxonomy" id="83558"/>
    <lineage>
        <taxon>Bacteria</taxon>
        <taxon>Pseudomonadati</taxon>
        <taxon>Chlamydiota</taxon>
        <taxon>Chlamydiia</taxon>
        <taxon>Chlamydiales</taxon>
        <taxon>Chlamydiaceae</taxon>
        <taxon>Chlamydia/Chlamydophila group</taxon>
        <taxon>Chlamydia</taxon>
    </lineage>
</organism>
<dbReference type="AlphaFoldDB" id="A0A0F7X2J0"/>
<feature type="chain" id="PRO_5002524721" evidence="2">
    <location>
        <begin position="25"/>
        <end position="436"/>
    </location>
</feature>
<dbReference type="PANTHER" id="PTHR21581:SF26">
    <property type="entry name" value="D-ALANYL-D-ALANINE ENDOPEPTIDASE"/>
    <property type="match status" value="1"/>
</dbReference>
<evidence type="ECO:0000256" key="2">
    <source>
        <dbReference type="SAM" id="SignalP"/>
    </source>
</evidence>
<sequence>MKRPFFTYLCIIFYGSCASLSLHAGLSFPEVRGATAAVVHADSGKVFYDKDIDAVIYPASMTKIATALFILKHYPTVLDTLIKVKQDAIASITPQAKKQSGYRSPPHWLETDGSTIQLHLREELLGWDLFHALLVCSANDAANVLAMACCGSVEKFMDKLNFFLKEEIGCTHTHFNNPHGLHHPNHYTTTRDLISIMRCALKEPPFRGVISTTSYKIGATNLHGERILSPTNKLLLPGSTYHYPPALGGKTGTTKTAGKNLIMAAEKNNRLLVTIATGYSGPVSDLYQDVIALCETVFNEPLLRKELVPPSDCLQLEIANLGKLSCPLPEGLYYDFYASEDREPLSVSFIAHADAFPIEQGDLLGHWVFYDDEGKKISSQPFYAPCRFERTIKPWKLYMKRVFTSYRTYISITMLLMYFRIRKHRKYKNLKHYSKI</sequence>
<feature type="domain" description="Peptidase S11 D-alanyl-D-alanine carboxypeptidase A N-terminal" evidence="3">
    <location>
        <begin position="28"/>
        <end position="275"/>
    </location>
</feature>
<name>A0A0F7X2J0_CHLPN</name>
<keyword evidence="1" id="KW-0472">Membrane</keyword>
<evidence type="ECO:0000313" key="4">
    <source>
        <dbReference type="EMBL" id="CRI42792.1"/>
    </source>
</evidence>
<gene>
    <name evidence="4" type="ORF">BN1224_DC9_BU_01170</name>
</gene>
<keyword evidence="1" id="KW-1133">Transmembrane helix</keyword>
<dbReference type="PANTHER" id="PTHR21581">
    <property type="entry name" value="D-ALANYL-D-ALANINE CARBOXYPEPTIDASE"/>
    <property type="match status" value="1"/>
</dbReference>
<protein>
    <submittedName>
        <fullName evidence="4">D-alanyl-D-alanine carboxypeptidase family protein</fullName>
    </submittedName>
</protein>
<feature type="transmembrane region" description="Helical" evidence="1">
    <location>
        <begin position="403"/>
        <end position="421"/>
    </location>
</feature>
<evidence type="ECO:0000256" key="1">
    <source>
        <dbReference type="SAM" id="Phobius"/>
    </source>
</evidence>
<keyword evidence="1" id="KW-0812">Transmembrane</keyword>
<dbReference type="GO" id="GO:0009002">
    <property type="term" value="F:serine-type D-Ala-D-Ala carboxypeptidase activity"/>
    <property type="evidence" value="ECO:0007669"/>
    <property type="project" value="InterPro"/>
</dbReference>